<feature type="transmembrane region" description="Helical" evidence="5">
    <location>
        <begin position="102"/>
        <end position="121"/>
    </location>
</feature>
<feature type="transmembrane region" description="Helical" evidence="5">
    <location>
        <begin position="61"/>
        <end position="81"/>
    </location>
</feature>
<feature type="transmembrane region" description="Helical" evidence="5">
    <location>
        <begin position="183"/>
        <end position="202"/>
    </location>
</feature>
<dbReference type="Proteomes" id="UP000887566">
    <property type="component" value="Unplaced"/>
</dbReference>
<dbReference type="InterPro" id="IPR031145">
    <property type="entry name" value="Invert_Aqp-10"/>
</dbReference>
<feature type="transmembrane region" description="Helical" evidence="5">
    <location>
        <begin position="153"/>
        <end position="171"/>
    </location>
</feature>
<dbReference type="GO" id="GO:0015267">
    <property type="term" value="F:channel activity"/>
    <property type="evidence" value="ECO:0007669"/>
    <property type="project" value="TreeGrafter"/>
</dbReference>
<dbReference type="PANTHER" id="PTHR21191:SF16">
    <property type="entry name" value="AQUAPORIN"/>
    <property type="match status" value="1"/>
</dbReference>
<dbReference type="GO" id="GO:0005737">
    <property type="term" value="C:cytoplasm"/>
    <property type="evidence" value="ECO:0007669"/>
    <property type="project" value="TreeGrafter"/>
</dbReference>
<evidence type="ECO:0000256" key="1">
    <source>
        <dbReference type="ARBA" id="ARBA00004141"/>
    </source>
</evidence>
<organism evidence="6 7">
    <name type="scientific">Plectus sambesii</name>
    <dbReference type="NCBI Taxonomy" id="2011161"/>
    <lineage>
        <taxon>Eukaryota</taxon>
        <taxon>Metazoa</taxon>
        <taxon>Ecdysozoa</taxon>
        <taxon>Nematoda</taxon>
        <taxon>Chromadorea</taxon>
        <taxon>Plectida</taxon>
        <taxon>Plectina</taxon>
        <taxon>Plectoidea</taxon>
        <taxon>Plectidae</taxon>
        <taxon>Plectus</taxon>
    </lineage>
</organism>
<evidence type="ECO:0000256" key="2">
    <source>
        <dbReference type="ARBA" id="ARBA00022692"/>
    </source>
</evidence>
<evidence type="ECO:0000313" key="7">
    <source>
        <dbReference type="WBParaSite" id="PSAMB.scaffold6266size9848.g28176.t1"/>
    </source>
</evidence>
<name>A0A914X1I7_9BILA</name>
<evidence type="ECO:0000256" key="3">
    <source>
        <dbReference type="ARBA" id="ARBA00022989"/>
    </source>
</evidence>
<evidence type="ECO:0000256" key="5">
    <source>
        <dbReference type="PIRNR" id="PIRNR017529"/>
    </source>
</evidence>
<dbReference type="InterPro" id="IPR016697">
    <property type="entry name" value="Aquaporin_11/12"/>
</dbReference>
<protein>
    <recommendedName>
        <fullName evidence="5">Aquaporin</fullName>
    </recommendedName>
</protein>
<proteinExistence type="inferred from homology"/>
<feature type="transmembrane region" description="Helical" evidence="5">
    <location>
        <begin position="222"/>
        <end position="241"/>
    </location>
</feature>
<sequence length="268" mass="29383">MEPLYVSLSFYVSVFILAEITRRVIETLTGPGTLSRRFAYELIATAQMCTCVYENALIIKYYGLIGFFTVVVVLLIVGSYVNRGAFVSPLASIEAVYFGRISIRDFVALFLAELIGGYMAFRWARLIWSAGVSHDHTAFYDNFYCKLGFKVPYVQAAVFEVVGCFLIRYIIGAAPLATKRFVAAITAAGFLTFAVRFIGVPGLNPIVASSRMQGCEGLSIDWFIFTYWICPIIGALAAAIYQSRGQAAAVKKTPAAVKKSAAAVKKTN</sequence>
<evidence type="ECO:0000313" key="6">
    <source>
        <dbReference type="Proteomes" id="UP000887566"/>
    </source>
</evidence>
<dbReference type="WBParaSite" id="PSAMB.scaffold6266size9848.g28176.t1">
    <property type="protein sequence ID" value="PSAMB.scaffold6266size9848.g28176.t1"/>
    <property type="gene ID" value="PSAMB.scaffold6266size9848.g28176"/>
</dbReference>
<keyword evidence="6" id="KW-1185">Reference proteome</keyword>
<reference evidence="7" key="1">
    <citation type="submission" date="2022-11" db="UniProtKB">
        <authorList>
            <consortium name="WormBaseParasite"/>
        </authorList>
    </citation>
    <scope>IDENTIFICATION</scope>
</reference>
<keyword evidence="2 5" id="KW-0812">Transmembrane</keyword>
<dbReference type="PIRSF" id="PIRSF017529">
    <property type="entry name" value="Aquaporin_11/12"/>
    <property type="match status" value="1"/>
</dbReference>
<evidence type="ECO:0000256" key="4">
    <source>
        <dbReference type="ARBA" id="ARBA00023136"/>
    </source>
</evidence>
<dbReference type="PRINTS" id="PR02023">
    <property type="entry name" value="AQUAPORIN10I"/>
</dbReference>
<dbReference type="GO" id="GO:0016020">
    <property type="term" value="C:membrane"/>
    <property type="evidence" value="ECO:0007669"/>
    <property type="project" value="UniProtKB-SubCell"/>
</dbReference>
<dbReference type="AlphaFoldDB" id="A0A914X1I7"/>
<dbReference type="InterPro" id="IPR051883">
    <property type="entry name" value="AQP11/12_channel"/>
</dbReference>
<dbReference type="PANTHER" id="PTHR21191">
    <property type="entry name" value="AQUAPORIN"/>
    <property type="match status" value="1"/>
</dbReference>
<dbReference type="InterPro" id="IPR023271">
    <property type="entry name" value="Aquaporin-like"/>
</dbReference>
<dbReference type="SUPFAM" id="SSF81338">
    <property type="entry name" value="Aquaporin-like"/>
    <property type="match status" value="1"/>
</dbReference>
<accession>A0A914X1I7</accession>
<keyword evidence="3 5" id="KW-1133">Transmembrane helix</keyword>
<keyword evidence="4 5" id="KW-0472">Membrane</keyword>
<comment type="subcellular location">
    <subcellularLocation>
        <location evidence="1">Membrane</location>
        <topology evidence="1">Multi-pass membrane protein</topology>
    </subcellularLocation>
</comment>
<comment type="similarity">
    <text evidence="5">Belongs to the MIP/aquaporin (TC 1.A.8) family.</text>
</comment>
<dbReference type="Gene3D" id="1.20.1080.10">
    <property type="entry name" value="Glycerol uptake facilitator protein"/>
    <property type="match status" value="1"/>
</dbReference>